<keyword evidence="2" id="KW-0648">Protein biosynthesis</keyword>
<feature type="compositionally biased region" description="Polar residues" evidence="1">
    <location>
        <begin position="80"/>
        <end position="92"/>
    </location>
</feature>
<accession>Q25F64</accession>
<dbReference type="AlphaFoldDB" id="Q25F64"/>
<reference evidence="2" key="1">
    <citation type="journal article" date="2007" name="PLoS Biol.">
        <title>Rate of evolution in brain-expressed genes in humans and other primates.</title>
        <authorList>
            <person name="Wang H.-Y."/>
            <person name="Chien H.-C."/>
            <person name="Osada N."/>
            <person name="Hashimoto K."/>
            <person name="Sugano S."/>
            <person name="Gojobori T."/>
            <person name="Chou C.-K."/>
            <person name="Tsai S.-F."/>
            <person name="Wu C.-I."/>
            <person name="Shen C.-K.J."/>
        </authorList>
    </citation>
    <scope>NUCLEOTIDE SEQUENCE</scope>
</reference>
<organism evidence="2">
    <name type="scientific">Macaca fascicularis</name>
    <name type="common">Crab-eating macaque</name>
    <name type="synonym">Cynomolgus monkey</name>
    <dbReference type="NCBI Taxonomy" id="9541"/>
    <lineage>
        <taxon>Eukaryota</taxon>
        <taxon>Metazoa</taxon>
        <taxon>Chordata</taxon>
        <taxon>Craniata</taxon>
        <taxon>Vertebrata</taxon>
        <taxon>Euteleostomi</taxon>
        <taxon>Mammalia</taxon>
        <taxon>Eutheria</taxon>
        <taxon>Euarchontoglires</taxon>
        <taxon>Primates</taxon>
        <taxon>Haplorrhini</taxon>
        <taxon>Catarrhini</taxon>
        <taxon>Cercopithecidae</taxon>
        <taxon>Cercopithecinae</taxon>
        <taxon>Macaca</taxon>
    </lineage>
</organism>
<proteinExistence type="evidence at transcript level"/>
<feature type="region of interest" description="Disordered" evidence="1">
    <location>
        <begin position="80"/>
        <end position="99"/>
    </location>
</feature>
<dbReference type="EMBL" id="AB173906">
    <property type="protein sequence ID" value="BAE90968.1"/>
    <property type="molecule type" value="mRNA"/>
</dbReference>
<dbReference type="GO" id="GO:0003743">
    <property type="term" value="F:translation initiation factor activity"/>
    <property type="evidence" value="ECO:0007669"/>
    <property type="project" value="UniProtKB-KW"/>
</dbReference>
<evidence type="ECO:0000313" key="2">
    <source>
        <dbReference type="EMBL" id="BAE90869.1"/>
    </source>
</evidence>
<dbReference type="EMBL" id="AB173807">
    <property type="protein sequence ID" value="BAE90869.1"/>
    <property type="molecule type" value="mRNA"/>
</dbReference>
<sequence>MYPQSISVERSSKKRLLGAVLKRLVVTMMLKNPVDLPLLFHREESEYQVLLVWLRLVSVFLQNLIPYLQLIKRLHSQLPLQQKRNSRAQTDTEYTKPRN</sequence>
<keyword evidence="2" id="KW-0396">Initiation factor</keyword>
<name>Q25F64_MACFA</name>
<protein>
    <submittedName>
        <fullName evidence="2">Macaca fascicularis brain cDNA clone: QmoA-10380, similar to human B double prime 1, subunit of RNA polymerase IIItranscription initiation factor IIIB (BDP1), mRNA, RefSeq: NM_018429.1</fullName>
    </submittedName>
    <submittedName>
        <fullName evidence="3">Macaca fascicularis brain cDNA clone: QmoA-11038, similar to human B double prime 1, subunit of RNA polymerase IIItranscription initiation factor IIIB (BDP1), mRNA, RefSeq: NM_018429.1</fullName>
    </submittedName>
</protein>
<evidence type="ECO:0000313" key="3">
    <source>
        <dbReference type="EMBL" id="BAE90968.1"/>
    </source>
</evidence>
<evidence type="ECO:0000256" key="1">
    <source>
        <dbReference type="SAM" id="MobiDB-lite"/>
    </source>
</evidence>